<keyword evidence="3" id="KW-1185">Reference proteome</keyword>
<reference evidence="3" key="1">
    <citation type="submission" date="2020-06" db="EMBL/GenBank/DDBJ databases">
        <title>Nostoc edaphicum CCNP1411 genome.</title>
        <authorList>
            <person name="Fidor A."/>
            <person name="Grabski M."/>
            <person name="Gawor J."/>
            <person name="Gromadka R."/>
            <person name="Wegrzyn G."/>
            <person name="Mazur-Marzec H."/>
        </authorList>
    </citation>
    <scope>NUCLEOTIDE SEQUENCE [LARGE SCALE GENOMIC DNA]</scope>
    <source>
        <strain evidence="3">CCNP1411</strain>
    </source>
</reference>
<feature type="transmembrane region" description="Helical" evidence="1">
    <location>
        <begin position="28"/>
        <end position="47"/>
    </location>
</feature>
<keyword evidence="1" id="KW-1133">Transmembrane helix</keyword>
<dbReference type="Proteomes" id="UP000514713">
    <property type="component" value="Chromosome"/>
</dbReference>
<evidence type="ECO:0000256" key="1">
    <source>
        <dbReference type="SAM" id="Phobius"/>
    </source>
</evidence>
<organism evidence="2 3">
    <name type="scientific">Nostoc edaphicum CCNP1411</name>
    <dbReference type="NCBI Taxonomy" id="1472755"/>
    <lineage>
        <taxon>Bacteria</taxon>
        <taxon>Bacillati</taxon>
        <taxon>Cyanobacteriota</taxon>
        <taxon>Cyanophyceae</taxon>
        <taxon>Nostocales</taxon>
        <taxon>Nostocaceae</taxon>
        <taxon>Nostoc</taxon>
    </lineage>
</organism>
<evidence type="ECO:0000313" key="3">
    <source>
        <dbReference type="Proteomes" id="UP000514713"/>
    </source>
</evidence>
<evidence type="ECO:0000313" key="2">
    <source>
        <dbReference type="EMBL" id="QMS86910.1"/>
    </source>
</evidence>
<keyword evidence="1" id="KW-0812">Transmembrane</keyword>
<sequence>MRSHSTTQPTTNSQYVDSRMQTVASVNIFIGCSVLILMIVFAGFNIYNKQRAAVLCQQVASLEKLWHLNIKKKRA</sequence>
<name>A0A7D7LAI9_9NOSO</name>
<dbReference type="EMBL" id="CP054698">
    <property type="protein sequence ID" value="QMS86910.1"/>
    <property type="molecule type" value="Genomic_DNA"/>
</dbReference>
<proteinExistence type="predicted"/>
<accession>A0A7D7LAI9</accession>
<dbReference type="AlphaFoldDB" id="A0A7D7LAI9"/>
<dbReference type="PROSITE" id="PS51257">
    <property type="entry name" value="PROKAR_LIPOPROTEIN"/>
    <property type="match status" value="1"/>
</dbReference>
<protein>
    <submittedName>
        <fullName evidence="2">Uncharacterized protein</fullName>
    </submittedName>
</protein>
<gene>
    <name evidence="2" type="ORF">HUN01_04725</name>
</gene>
<dbReference type="KEGG" id="ned:HUN01_04725"/>
<keyword evidence="1" id="KW-0472">Membrane</keyword>